<dbReference type="PANTHER" id="PTHR43691">
    <property type="entry name" value="URIDINE PHOSPHORYLASE"/>
    <property type="match status" value="1"/>
</dbReference>
<evidence type="ECO:0000313" key="8">
    <source>
        <dbReference type="EMBL" id="TNM36478.1"/>
    </source>
</evidence>
<protein>
    <recommendedName>
        <fullName evidence="3">Uridine phosphorylase</fullName>
        <ecNumber evidence="2">2.4.2.3</ecNumber>
    </recommendedName>
</protein>
<gene>
    <name evidence="8" type="ORF">FHP29_20300</name>
</gene>
<dbReference type="PANTHER" id="PTHR43691:SF11">
    <property type="entry name" value="FI09636P-RELATED"/>
    <property type="match status" value="1"/>
</dbReference>
<keyword evidence="9" id="KW-1185">Reference proteome</keyword>
<dbReference type="Pfam" id="PF01048">
    <property type="entry name" value="PNP_UDP_1"/>
    <property type="match status" value="1"/>
</dbReference>
<dbReference type="Gene3D" id="3.40.50.1580">
    <property type="entry name" value="Nucleoside phosphorylase domain"/>
    <property type="match status" value="1"/>
</dbReference>
<dbReference type="GO" id="GO:0004850">
    <property type="term" value="F:uridine phosphorylase activity"/>
    <property type="evidence" value="ECO:0007669"/>
    <property type="project" value="UniProtKB-EC"/>
</dbReference>
<keyword evidence="5" id="KW-0808">Transferase</keyword>
<evidence type="ECO:0000256" key="2">
    <source>
        <dbReference type="ARBA" id="ARBA00011888"/>
    </source>
</evidence>
<dbReference type="Proteomes" id="UP000313231">
    <property type="component" value="Unassembled WGS sequence"/>
</dbReference>
<dbReference type="CDD" id="cd17767">
    <property type="entry name" value="UP_EcUdp-like"/>
    <property type="match status" value="1"/>
</dbReference>
<dbReference type="PROSITE" id="PS01232">
    <property type="entry name" value="PNP_UDP_1"/>
    <property type="match status" value="1"/>
</dbReference>
<comment type="catalytic activity">
    <reaction evidence="6">
        <text>uridine + phosphate = alpha-D-ribose 1-phosphate + uracil</text>
        <dbReference type="Rhea" id="RHEA:24388"/>
        <dbReference type="ChEBI" id="CHEBI:16704"/>
        <dbReference type="ChEBI" id="CHEBI:17568"/>
        <dbReference type="ChEBI" id="CHEBI:43474"/>
        <dbReference type="ChEBI" id="CHEBI:57720"/>
        <dbReference type="EC" id="2.4.2.3"/>
    </reaction>
</comment>
<name>A0A5C4VKW5_9ACTN</name>
<evidence type="ECO:0000256" key="1">
    <source>
        <dbReference type="ARBA" id="ARBA00010456"/>
    </source>
</evidence>
<accession>A0A5C4VKW5</accession>
<proteinExistence type="inferred from homology"/>
<keyword evidence="4" id="KW-0328">Glycosyltransferase</keyword>
<evidence type="ECO:0000313" key="9">
    <source>
        <dbReference type="Proteomes" id="UP000313231"/>
    </source>
</evidence>
<feature type="domain" description="Nucleoside phosphorylase" evidence="7">
    <location>
        <begin position="19"/>
        <end position="218"/>
    </location>
</feature>
<evidence type="ECO:0000259" key="7">
    <source>
        <dbReference type="Pfam" id="PF01048"/>
    </source>
</evidence>
<dbReference type="AlphaFoldDB" id="A0A5C4VKW5"/>
<dbReference type="RefSeq" id="WP_139624663.1">
    <property type="nucleotide sequence ID" value="NZ_VDMP01000027.1"/>
</dbReference>
<dbReference type="InterPro" id="IPR035994">
    <property type="entry name" value="Nucleoside_phosphorylase_sf"/>
</dbReference>
<dbReference type="SUPFAM" id="SSF53167">
    <property type="entry name" value="Purine and uridine phosphorylases"/>
    <property type="match status" value="1"/>
</dbReference>
<dbReference type="InterPro" id="IPR018016">
    <property type="entry name" value="Nucleoside_phosphorylase_CS"/>
</dbReference>
<evidence type="ECO:0000256" key="5">
    <source>
        <dbReference type="ARBA" id="ARBA00022679"/>
    </source>
</evidence>
<dbReference type="OrthoDB" id="9782889at2"/>
<organism evidence="8 9">
    <name type="scientific">Nocardioides albidus</name>
    <dbReference type="NCBI Taxonomy" id="1517589"/>
    <lineage>
        <taxon>Bacteria</taxon>
        <taxon>Bacillati</taxon>
        <taxon>Actinomycetota</taxon>
        <taxon>Actinomycetes</taxon>
        <taxon>Propionibacteriales</taxon>
        <taxon>Nocardioidaceae</taxon>
        <taxon>Nocardioides</taxon>
    </lineage>
</organism>
<evidence type="ECO:0000256" key="6">
    <source>
        <dbReference type="ARBA" id="ARBA00048447"/>
    </source>
</evidence>
<comment type="similarity">
    <text evidence="1">Belongs to the PNP/UDP phosphorylase family.</text>
</comment>
<dbReference type="EMBL" id="VDMP01000027">
    <property type="protein sequence ID" value="TNM36478.1"/>
    <property type="molecule type" value="Genomic_DNA"/>
</dbReference>
<dbReference type="GO" id="GO:0009164">
    <property type="term" value="P:nucleoside catabolic process"/>
    <property type="evidence" value="ECO:0007669"/>
    <property type="project" value="UniProtKB-ARBA"/>
</dbReference>
<dbReference type="InterPro" id="IPR000845">
    <property type="entry name" value="Nucleoside_phosphorylase_d"/>
</dbReference>
<sequence>MAAPGLQHHLHVGLEHTARYAVLPSDPAHCAVIAAHLDDATQVARNREFESWRGTLDGEPVLVTSTGVGGPSTALAIEELRAVGVDTFVRVGTSLTFQPSVRTGDLALATAAIRDEGTTRQYVPVEFPAVADPDVVAALRAAATERDAPHHVGVVHTKDSFYGEVEPDRMPMARHLRERLDMWAALGVLCSEMEMATVLTVARTLGARAGGLVLMWGDDVDPTAPPSLADLHGTAVGAVARLIADRRA</sequence>
<evidence type="ECO:0000256" key="3">
    <source>
        <dbReference type="ARBA" id="ARBA00021980"/>
    </source>
</evidence>
<evidence type="ECO:0000256" key="4">
    <source>
        <dbReference type="ARBA" id="ARBA00022676"/>
    </source>
</evidence>
<dbReference type="EC" id="2.4.2.3" evidence="2"/>
<reference evidence="8 9" key="1">
    <citation type="journal article" date="2016" name="Int. J. Syst. Evol. Microbiol.">
        <title>Nocardioides albidus sp. nov., an actinobacterium isolated from garden soil.</title>
        <authorList>
            <person name="Singh H."/>
            <person name="Du J."/>
            <person name="Trinh H."/>
            <person name="Won K."/>
            <person name="Yang J.E."/>
            <person name="Yin C."/>
            <person name="Kook M."/>
            <person name="Yi T.H."/>
        </authorList>
    </citation>
    <scope>NUCLEOTIDE SEQUENCE [LARGE SCALE GENOMIC DNA]</scope>
    <source>
        <strain evidence="8 9">CCTCC AB 2015297</strain>
    </source>
</reference>
<comment type="caution">
    <text evidence="8">The sequence shown here is derived from an EMBL/GenBank/DDBJ whole genome shotgun (WGS) entry which is preliminary data.</text>
</comment>
<dbReference type="GO" id="GO:0005829">
    <property type="term" value="C:cytosol"/>
    <property type="evidence" value="ECO:0007669"/>
    <property type="project" value="TreeGrafter"/>
</dbReference>